<sequence>MQWSHTLSTPTGGESSIAKQTKATELNTDGLTRSIQKPSFNLQLLRSSSHRRKVGLFQIMAQFGQVPVTNFFHGLVTILLFHLNINQALRTAIRVGVVGRATSRVARARCYDRRYELRRVALDYAATEAYKTTIKFTIVTRRPLPPPLAACAATCVDHVVLQQERAHGHAARRSAISTGTDSFTDLGLHDKKMCTRNDSFTDHGCHDKHIKVEGRGVSLFSKQRDAGPVRLSAANCELAWSPFNCAIHGTQNNCVNKHLDMRNSHETLYDADGGSRTDDVAAPLSDDGDGSWKTVEKEEHLNNLSSDSKDDTENEPETTKSMINNKKGTNLEIPTFNREALESENIKDMTNTFNRAISEIKNKINGTMMRKNPDYKHTWRTWEPESESQEDSHLAKLEHQIAARMDSSDNETDSSENTEDLNDLESENTLHLDVDSEISEDKVKKTTDRVTLPIKVTNATTVTSVLNKQPDYNTWRTWKHFIYTNGTTRLPEHVRSTNTKVSDYDEYKYWKNSREAQVKVRRETPPTKHLMLLRGQGLFKIVDGTVVKPEDEKQRTLWEAQDAKAQTLLVTRMSEEVMLHIISCETSAEMWRKLLSVYEQKSETSIHILQQRFFQFKYDEGSDMSVFLSKIQEMQNNLKQMGEEISDKFVITKVLMSLPEDYKHFISAWESASDDKQTYDNLVARLLIEEERIKEKENETGNKVKIFRSDNGTEFLNKDVKELFQARGIVHQTSTPYTPEQNGRAERENRILTEAARTMLCARDLPTVLWAEAVNSAAYIINRTGKSSVDGKSPYELWSGKSYDIHNLKIFGTTVYVHIPKEKRHKWDLKGEKGIMVGYGETTKGFRVYFPHKNVVEIKRDIVFVKEEVTGKMESLEPCMMNEQSEECSVDPIAADLDVQGQSQRAESDSSQLQNNGQQNDSEYDPESTMPSESEGSLYEPSDSDEVGNIEQRSADPQNKRVRKQTVFYNCNNVLLDSSEPKTYSEAMNSADSCKWKEAIQRELQTLKDNNTWSVCDHQIMKR</sequence>
<dbReference type="EMBL" id="CM046129">
    <property type="protein sequence ID" value="KAI8433502.1"/>
    <property type="molecule type" value="Genomic_DNA"/>
</dbReference>
<organism evidence="1 2">
    <name type="scientific">Choristoneura fumiferana</name>
    <name type="common">Spruce budworm moth</name>
    <name type="synonym">Archips fumiferana</name>
    <dbReference type="NCBI Taxonomy" id="7141"/>
    <lineage>
        <taxon>Eukaryota</taxon>
        <taxon>Metazoa</taxon>
        <taxon>Ecdysozoa</taxon>
        <taxon>Arthropoda</taxon>
        <taxon>Hexapoda</taxon>
        <taxon>Insecta</taxon>
        <taxon>Pterygota</taxon>
        <taxon>Neoptera</taxon>
        <taxon>Endopterygota</taxon>
        <taxon>Lepidoptera</taxon>
        <taxon>Glossata</taxon>
        <taxon>Ditrysia</taxon>
        <taxon>Tortricoidea</taxon>
        <taxon>Tortricidae</taxon>
        <taxon>Tortricinae</taxon>
        <taxon>Choristoneura</taxon>
    </lineage>
</organism>
<gene>
    <name evidence="1" type="ORF">MSG28_015534</name>
</gene>
<accession>A0ACC0KB69</accession>
<reference evidence="1 2" key="1">
    <citation type="journal article" date="2022" name="Genome Biol. Evol.">
        <title>The Spruce Budworm Genome: Reconstructing the Evolutionary History of Antifreeze Proteins.</title>
        <authorList>
            <person name="Beliveau C."/>
            <person name="Gagne P."/>
            <person name="Picq S."/>
            <person name="Vernygora O."/>
            <person name="Keeling C.I."/>
            <person name="Pinkney K."/>
            <person name="Doucet D."/>
            <person name="Wen F."/>
            <person name="Johnston J.S."/>
            <person name="Maaroufi H."/>
            <person name="Boyle B."/>
            <person name="Laroche J."/>
            <person name="Dewar K."/>
            <person name="Juretic N."/>
            <person name="Blackburn G."/>
            <person name="Nisole A."/>
            <person name="Brunet B."/>
            <person name="Brandao M."/>
            <person name="Lumley L."/>
            <person name="Duan J."/>
            <person name="Quan G."/>
            <person name="Lucarotti C.J."/>
            <person name="Roe A.D."/>
            <person name="Sperling F.A.H."/>
            <person name="Levesque R.C."/>
            <person name="Cusson M."/>
        </authorList>
    </citation>
    <scope>NUCLEOTIDE SEQUENCE [LARGE SCALE GENOMIC DNA]</scope>
    <source>
        <strain evidence="1">Glfc:IPQL:Cfum</strain>
    </source>
</reference>
<keyword evidence="2" id="KW-1185">Reference proteome</keyword>
<evidence type="ECO:0000313" key="2">
    <source>
        <dbReference type="Proteomes" id="UP001064048"/>
    </source>
</evidence>
<proteinExistence type="predicted"/>
<dbReference type="Proteomes" id="UP001064048">
    <property type="component" value="Chromosome 29"/>
</dbReference>
<name>A0ACC0KB69_CHOFU</name>
<comment type="caution">
    <text evidence="1">The sequence shown here is derived from an EMBL/GenBank/DDBJ whole genome shotgun (WGS) entry which is preliminary data.</text>
</comment>
<protein>
    <submittedName>
        <fullName evidence="1">Uncharacterized protein</fullName>
    </submittedName>
</protein>
<evidence type="ECO:0000313" key="1">
    <source>
        <dbReference type="EMBL" id="KAI8433502.1"/>
    </source>
</evidence>